<feature type="transmembrane region" description="Helical" evidence="1">
    <location>
        <begin position="51"/>
        <end position="74"/>
    </location>
</feature>
<name>A0AAD2GVM4_9AGAR</name>
<accession>A0AAD2GVM4</accession>
<proteinExistence type="predicted"/>
<protein>
    <submittedName>
        <fullName evidence="2">Uncharacterized protein</fullName>
    </submittedName>
</protein>
<keyword evidence="1" id="KW-0812">Transmembrane</keyword>
<dbReference type="AlphaFoldDB" id="A0AAD2GVM4"/>
<feature type="transmembrane region" description="Helical" evidence="1">
    <location>
        <begin position="80"/>
        <end position="98"/>
    </location>
</feature>
<evidence type="ECO:0000313" key="3">
    <source>
        <dbReference type="Proteomes" id="UP001295794"/>
    </source>
</evidence>
<feature type="transmembrane region" description="Helical" evidence="1">
    <location>
        <begin position="24"/>
        <end position="44"/>
    </location>
</feature>
<sequence length="122" mass="13698">SSLPMSLNVAVTEPAGADVGSQPIFSHPLLSLISACFWVILWALSWAKALLAFATMTIAITIPRLIYAILSYSLTLTLNFWSFAMLFLLSLVILNYFIRFRYLNNYTQLKEPPLVKPDANEL</sequence>
<dbReference type="Proteomes" id="UP001295794">
    <property type="component" value="Unassembled WGS sequence"/>
</dbReference>
<keyword evidence="3" id="KW-1185">Reference proteome</keyword>
<evidence type="ECO:0000313" key="2">
    <source>
        <dbReference type="EMBL" id="CAK5264733.1"/>
    </source>
</evidence>
<feature type="non-terminal residue" evidence="2">
    <location>
        <position position="122"/>
    </location>
</feature>
<organism evidence="2 3">
    <name type="scientific">Mycena citricolor</name>
    <dbReference type="NCBI Taxonomy" id="2018698"/>
    <lineage>
        <taxon>Eukaryota</taxon>
        <taxon>Fungi</taxon>
        <taxon>Dikarya</taxon>
        <taxon>Basidiomycota</taxon>
        <taxon>Agaricomycotina</taxon>
        <taxon>Agaricomycetes</taxon>
        <taxon>Agaricomycetidae</taxon>
        <taxon>Agaricales</taxon>
        <taxon>Marasmiineae</taxon>
        <taxon>Mycenaceae</taxon>
        <taxon>Mycena</taxon>
    </lineage>
</organism>
<keyword evidence="1" id="KW-0472">Membrane</keyword>
<dbReference type="EMBL" id="CAVNYO010000069">
    <property type="protein sequence ID" value="CAK5264733.1"/>
    <property type="molecule type" value="Genomic_DNA"/>
</dbReference>
<gene>
    <name evidence="2" type="ORF">MYCIT1_LOCUS5161</name>
</gene>
<keyword evidence="1" id="KW-1133">Transmembrane helix</keyword>
<comment type="caution">
    <text evidence="2">The sequence shown here is derived from an EMBL/GenBank/DDBJ whole genome shotgun (WGS) entry which is preliminary data.</text>
</comment>
<feature type="non-terminal residue" evidence="2">
    <location>
        <position position="1"/>
    </location>
</feature>
<reference evidence="2" key="1">
    <citation type="submission" date="2023-11" db="EMBL/GenBank/DDBJ databases">
        <authorList>
            <person name="De Vega J J."/>
            <person name="De Vega J J."/>
        </authorList>
    </citation>
    <scope>NUCLEOTIDE SEQUENCE</scope>
</reference>
<evidence type="ECO:0000256" key="1">
    <source>
        <dbReference type="SAM" id="Phobius"/>
    </source>
</evidence>